<dbReference type="OrthoDB" id="36424at2157"/>
<gene>
    <name evidence="1" type="ORF">RJ53_06225</name>
</gene>
<sequence>MAFECNQCGDCCSHLGLVHRIIQDLGDHRYVVRNEYTGERTTVTVAPGMLSLFNDRRTLVDRPEACPFFRFARENGKGYCCVHATRPEICRDYGCWRILILDRDGRRVGRIMASRHLASEDSDLLRLFREEMALHAELSDSEWDRVIIRMVHAAGYRVCR</sequence>
<dbReference type="AlphaFoldDB" id="A0A8J7WAH9"/>
<organism evidence="1 2">
    <name type="scientific">Methanocalculus chunghsingensis</name>
    <dbReference type="NCBI Taxonomy" id="156457"/>
    <lineage>
        <taxon>Archaea</taxon>
        <taxon>Methanobacteriati</taxon>
        <taxon>Methanobacteriota</taxon>
        <taxon>Stenosarchaea group</taxon>
        <taxon>Methanomicrobia</taxon>
        <taxon>Methanomicrobiales</taxon>
        <taxon>Methanocalculaceae</taxon>
        <taxon>Methanocalculus</taxon>
    </lineage>
</organism>
<dbReference type="Pfam" id="PF03692">
    <property type="entry name" value="CxxCxxCC"/>
    <property type="match status" value="1"/>
</dbReference>
<comment type="caution">
    <text evidence="1">The sequence shown here is derived from an EMBL/GenBank/DDBJ whole genome shotgun (WGS) entry which is preliminary data.</text>
</comment>
<evidence type="ECO:0008006" key="3">
    <source>
        <dbReference type="Google" id="ProtNLM"/>
    </source>
</evidence>
<reference evidence="1" key="1">
    <citation type="submission" date="2014-12" db="EMBL/GenBank/DDBJ databases">
        <authorList>
            <person name="Huang H.-H."/>
            <person name="Chen S.-C."/>
            <person name="Lai M.-C."/>
        </authorList>
    </citation>
    <scope>NUCLEOTIDE SEQUENCE</scope>
    <source>
        <strain evidence="1">K1F9705b</strain>
    </source>
</reference>
<proteinExistence type="predicted"/>
<dbReference type="EMBL" id="JWHL01000008">
    <property type="protein sequence ID" value="MBR1369112.1"/>
    <property type="molecule type" value="Genomic_DNA"/>
</dbReference>
<evidence type="ECO:0000313" key="2">
    <source>
        <dbReference type="Proteomes" id="UP000730161"/>
    </source>
</evidence>
<accession>A0A8J7WAH9</accession>
<evidence type="ECO:0000313" key="1">
    <source>
        <dbReference type="EMBL" id="MBR1369112.1"/>
    </source>
</evidence>
<dbReference type="Proteomes" id="UP000730161">
    <property type="component" value="Unassembled WGS sequence"/>
</dbReference>
<name>A0A8J7WAH9_9EURY</name>
<dbReference type="InterPro" id="IPR005358">
    <property type="entry name" value="Puta_zinc/iron-chelating_dom"/>
</dbReference>
<keyword evidence="2" id="KW-1185">Reference proteome</keyword>
<protein>
    <recommendedName>
        <fullName evidence="3">YkgJ family cysteine cluster protein</fullName>
    </recommendedName>
</protein>